<dbReference type="Pfam" id="PF01423">
    <property type="entry name" value="LSM"/>
    <property type="match status" value="1"/>
</dbReference>
<evidence type="ECO:0000256" key="4">
    <source>
        <dbReference type="ARBA" id="ARBA00022728"/>
    </source>
</evidence>
<reference evidence="11 12" key="1">
    <citation type="journal article" date="2012" name="PLoS Pathog.">
        <title>The genome of the obligate intracellular parasite Trachipleistophora hominis: new insights into microsporidian genome dynamics and reductive evolution.</title>
        <authorList>
            <person name="Heinz E."/>
            <person name="Williams T.A."/>
            <person name="Nakjang S."/>
            <person name="Noel C.J."/>
            <person name="Swan D.C."/>
            <person name="Goldberg A.V."/>
            <person name="Harris S.R."/>
            <person name="Weinmaier T."/>
            <person name="Markert S."/>
            <person name="Becher D."/>
            <person name="Bernhardt J."/>
            <person name="Dagan T."/>
            <person name="Hacker C."/>
            <person name="Lucocq J.M."/>
            <person name="Schweder T."/>
            <person name="Rattei T."/>
            <person name="Hall N."/>
            <person name="Hirt R.P."/>
            <person name="Embley T.M."/>
        </authorList>
    </citation>
    <scope>NUCLEOTIDE SEQUENCE [LARGE SCALE GENOMIC DNA]</scope>
</reference>
<protein>
    <recommendedName>
        <fullName evidence="9">LSM complex subunit LSM4</fullName>
    </recommendedName>
</protein>
<dbReference type="STRING" id="72359.L7JVU8"/>
<dbReference type="OMA" id="DLWMNIH"/>
<keyword evidence="7 9" id="KW-0539">Nucleus</keyword>
<comment type="function">
    <text evidence="9">Binds specifically to the 3'-terminal U-tract of U6 snRNA.</text>
</comment>
<evidence type="ECO:0000256" key="2">
    <source>
        <dbReference type="ARBA" id="ARBA00006850"/>
    </source>
</evidence>
<dbReference type="GO" id="GO:0005681">
    <property type="term" value="C:spliceosomal complex"/>
    <property type="evidence" value="ECO:0007669"/>
    <property type="project" value="UniProtKB-UniRule"/>
</dbReference>
<dbReference type="GO" id="GO:0003723">
    <property type="term" value="F:RNA binding"/>
    <property type="evidence" value="ECO:0007669"/>
    <property type="project" value="UniProtKB-KW"/>
</dbReference>
<dbReference type="CDD" id="cd01723">
    <property type="entry name" value="LSm4"/>
    <property type="match status" value="1"/>
</dbReference>
<dbReference type="InterPro" id="IPR010920">
    <property type="entry name" value="LSM_dom_sf"/>
</dbReference>
<gene>
    <name evidence="9" type="primary">LSM4</name>
    <name evidence="11" type="ORF">THOM_1629</name>
</gene>
<dbReference type="InterPro" id="IPR047575">
    <property type="entry name" value="Sm"/>
</dbReference>
<dbReference type="VEuPathDB" id="MicrosporidiaDB:THOM_1629"/>
<keyword evidence="8 9" id="KW-0687">Ribonucleoprotein</keyword>
<evidence type="ECO:0000313" key="12">
    <source>
        <dbReference type="Proteomes" id="UP000011185"/>
    </source>
</evidence>
<dbReference type="GO" id="GO:0097525">
    <property type="term" value="C:spliceosomal snRNP complex"/>
    <property type="evidence" value="ECO:0007669"/>
    <property type="project" value="UniProtKB-ARBA"/>
</dbReference>
<dbReference type="PANTHER" id="PTHR23338">
    <property type="entry name" value="SMALL NUCLEAR RIBONUCLEOPROTEIN SM"/>
    <property type="match status" value="1"/>
</dbReference>
<dbReference type="EMBL" id="JH993964">
    <property type="protein sequence ID" value="ELQ75435.1"/>
    <property type="molecule type" value="Genomic_DNA"/>
</dbReference>
<evidence type="ECO:0000256" key="1">
    <source>
        <dbReference type="ARBA" id="ARBA00004123"/>
    </source>
</evidence>
<evidence type="ECO:0000313" key="11">
    <source>
        <dbReference type="EMBL" id="ELQ75435.1"/>
    </source>
</evidence>
<dbReference type="InParanoid" id="L7JVU8"/>
<proteinExistence type="inferred from homology"/>
<comment type="subunit">
    <text evidence="9">LSm subunits form a heteromer with a doughnut shape.</text>
</comment>
<keyword evidence="3 9" id="KW-0507">mRNA processing</keyword>
<dbReference type="InterPro" id="IPR001163">
    <property type="entry name" value="Sm_dom_euk/arc"/>
</dbReference>
<feature type="domain" description="Sm" evidence="10">
    <location>
        <begin position="2"/>
        <end position="73"/>
    </location>
</feature>
<name>L7JVU8_TRAHO</name>
<dbReference type="Gene3D" id="2.30.30.100">
    <property type="match status" value="1"/>
</dbReference>
<keyword evidence="4 9" id="KW-0747">Spliceosome</keyword>
<evidence type="ECO:0000256" key="5">
    <source>
        <dbReference type="ARBA" id="ARBA00022884"/>
    </source>
</evidence>
<dbReference type="SUPFAM" id="SSF50182">
    <property type="entry name" value="Sm-like ribonucleoproteins"/>
    <property type="match status" value="1"/>
</dbReference>
<evidence type="ECO:0000259" key="10">
    <source>
        <dbReference type="PROSITE" id="PS52002"/>
    </source>
</evidence>
<evidence type="ECO:0000256" key="9">
    <source>
        <dbReference type="RuleBase" id="RU365049"/>
    </source>
</evidence>
<dbReference type="PROSITE" id="PS52002">
    <property type="entry name" value="SM"/>
    <property type="match status" value="1"/>
</dbReference>
<dbReference type="OrthoDB" id="747253at2759"/>
<keyword evidence="6 9" id="KW-0508">mRNA splicing</keyword>
<dbReference type="InterPro" id="IPR034101">
    <property type="entry name" value="Lsm4"/>
</dbReference>
<keyword evidence="12" id="KW-1185">Reference proteome</keyword>
<evidence type="ECO:0000256" key="3">
    <source>
        <dbReference type="ARBA" id="ARBA00022664"/>
    </source>
</evidence>
<dbReference type="AlphaFoldDB" id="L7JVU8"/>
<sequence length="91" mass="10446">MYPVTLVRISKGSVIDVELKNNDTYRGTLVACDLLMNLRLKNVRLVSSDGEKDFNECILRGSAVKHIKLNNKVLYVQEMVERKRLMAAEYD</sequence>
<accession>L7JVU8</accession>
<dbReference type="Proteomes" id="UP000011185">
    <property type="component" value="Unassembled WGS sequence"/>
</dbReference>
<evidence type="ECO:0000256" key="6">
    <source>
        <dbReference type="ARBA" id="ARBA00023187"/>
    </source>
</evidence>
<dbReference type="HOGENOM" id="CLU_099537_3_3_1"/>
<comment type="similarity">
    <text evidence="2 9">Belongs to the snRNP Sm proteins family.</text>
</comment>
<dbReference type="FunCoup" id="L7JVU8">
    <property type="interactions" value="76"/>
</dbReference>
<dbReference type="GO" id="GO:0000956">
    <property type="term" value="P:nuclear-transcribed mRNA catabolic process"/>
    <property type="evidence" value="ECO:0007669"/>
    <property type="project" value="UniProtKB-UniRule"/>
</dbReference>
<evidence type="ECO:0000256" key="7">
    <source>
        <dbReference type="ARBA" id="ARBA00023242"/>
    </source>
</evidence>
<comment type="subcellular location">
    <subcellularLocation>
        <location evidence="1 9">Nucleus</location>
    </subcellularLocation>
</comment>
<evidence type="ECO:0000256" key="8">
    <source>
        <dbReference type="ARBA" id="ARBA00023274"/>
    </source>
</evidence>
<organism evidence="11 12">
    <name type="scientific">Trachipleistophora hominis</name>
    <name type="common">Microsporidian parasite</name>
    <dbReference type="NCBI Taxonomy" id="72359"/>
    <lineage>
        <taxon>Eukaryota</taxon>
        <taxon>Fungi</taxon>
        <taxon>Fungi incertae sedis</taxon>
        <taxon>Microsporidia</taxon>
        <taxon>Pleistophoridae</taxon>
        <taxon>Trachipleistophora</taxon>
    </lineage>
</organism>
<dbReference type="SMART" id="SM00651">
    <property type="entry name" value="Sm"/>
    <property type="match status" value="1"/>
</dbReference>
<dbReference type="InterPro" id="IPR027141">
    <property type="entry name" value="LSm4/Sm_D1/D3"/>
</dbReference>
<dbReference type="GO" id="GO:0000398">
    <property type="term" value="P:mRNA splicing, via spliceosome"/>
    <property type="evidence" value="ECO:0007669"/>
    <property type="project" value="InterPro"/>
</dbReference>
<keyword evidence="5 9" id="KW-0694">RNA-binding</keyword>